<accession>A0A3N2C0U6</accession>
<organism evidence="1 2">
    <name type="scientific">Plantibacter flavus</name>
    <dbReference type="NCBI Taxonomy" id="150123"/>
    <lineage>
        <taxon>Bacteria</taxon>
        <taxon>Bacillati</taxon>
        <taxon>Actinomycetota</taxon>
        <taxon>Actinomycetes</taxon>
        <taxon>Micrococcales</taxon>
        <taxon>Microbacteriaceae</taxon>
        <taxon>Plantibacter</taxon>
    </lineage>
</organism>
<keyword evidence="2" id="KW-1185">Reference proteome</keyword>
<protein>
    <submittedName>
        <fullName evidence="1">Uncharacterized protein</fullName>
    </submittedName>
</protein>
<evidence type="ECO:0000313" key="1">
    <source>
        <dbReference type="EMBL" id="ROR81127.1"/>
    </source>
</evidence>
<comment type="caution">
    <text evidence="1">The sequence shown here is derived from an EMBL/GenBank/DDBJ whole genome shotgun (WGS) entry which is preliminary data.</text>
</comment>
<proteinExistence type="predicted"/>
<sequence>MAPKIKVKMYMPGVRQVLRSPEVQAIVDREARRLADAAGIGFDMVSRPYENTSRAYVETVDQTGRERQAADGILEGVLGGRIQHTTAAGRRIWATEAQIAHWTRGRS</sequence>
<name>A0A3N2C0U6_9MICO</name>
<reference evidence="1 2" key="1">
    <citation type="submission" date="2018-11" db="EMBL/GenBank/DDBJ databases">
        <title>Sequencing the genomes of 1000 actinobacteria strains.</title>
        <authorList>
            <person name="Klenk H.-P."/>
        </authorList>
    </citation>
    <scope>NUCLEOTIDE SEQUENCE [LARGE SCALE GENOMIC DNA]</scope>
    <source>
        <strain evidence="1 2">DSM 14012</strain>
    </source>
</reference>
<dbReference type="RefSeq" id="WP_085510364.1">
    <property type="nucleotide sequence ID" value="NZ_FXAP01000001.1"/>
</dbReference>
<dbReference type="Proteomes" id="UP000266915">
    <property type="component" value="Unassembled WGS sequence"/>
</dbReference>
<gene>
    <name evidence="1" type="ORF">EDD42_1179</name>
</gene>
<dbReference type="AlphaFoldDB" id="A0A3N2C0U6"/>
<dbReference type="EMBL" id="RKHL01000001">
    <property type="protein sequence ID" value="ROR81127.1"/>
    <property type="molecule type" value="Genomic_DNA"/>
</dbReference>
<evidence type="ECO:0000313" key="2">
    <source>
        <dbReference type="Proteomes" id="UP000266915"/>
    </source>
</evidence>